<name>A0A9N8DUY3_9STRA</name>
<protein>
    <submittedName>
        <fullName evidence="1">Uncharacterized protein</fullName>
    </submittedName>
</protein>
<proteinExistence type="predicted"/>
<evidence type="ECO:0000313" key="2">
    <source>
        <dbReference type="Proteomes" id="UP001153069"/>
    </source>
</evidence>
<dbReference type="Gene3D" id="3.90.550.10">
    <property type="entry name" value="Spore Coat Polysaccharide Biosynthesis Protein SpsA, Chain A"/>
    <property type="match status" value="1"/>
</dbReference>
<organism evidence="1 2">
    <name type="scientific">Seminavis robusta</name>
    <dbReference type="NCBI Taxonomy" id="568900"/>
    <lineage>
        <taxon>Eukaryota</taxon>
        <taxon>Sar</taxon>
        <taxon>Stramenopiles</taxon>
        <taxon>Ochrophyta</taxon>
        <taxon>Bacillariophyta</taxon>
        <taxon>Bacillariophyceae</taxon>
        <taxon>Bacillariophycidae</taxon>
        <taxon>Naviculales</taxon>
        <taxon>Naviculaceae</taxon>
        <taxon>Seminavis</taxon>
    </lineage>
</organism>
<keyword evidence="2" id="KW-1185">Reference proteome</keyword>
<accession>A0A9N8DUY3</accession>
<gene>
    <name evidence="1" type="ORF">SEMRO_300_G111780.1</name>
</gene>
<dbReference type="InterPro" id="IPR029044">
    <property type="entry name" value="Nucleotide-diphossugar_trans"/>
</dbReference>
<sequence>MPRLLQAKAAKEAKAVKEAEETAKADSTNRQLRLYQIVIATLVAACFYHFSQEYESLLGLTATDVFPRISRSVHHVPTTNQNQLVHVMFGLSGDHDGFFAEFEVVLKSVLLNAPHHAPMEVHIMTDQAANQKLTQEVWPRLFPNSTPTASPTTQTTNQLWYTNVTLTNYNVESHLEEWRNQLYNKTRGIFGSLDNIHTVGAYFRLFAHKVISSHYYYDHNNTHKVDRVLYMDTDVVVMANLAVVFREAPTTTEWMLQISWLCDGFALIHLPQMDHFWKLIEKIDMSKRDNQFHDQDLVLAIQESIDVDKPVSQRHIQNMSKPWDLYVTRDWPIQKPADLFRYRPQLGAIHYNGGASDKTAYFTKGPFINDEIARPGWGIAANFFRDLPWSWAFYMGQSRGYYDSNTQIRLISA</sequence>
<comment type="caution">
    <text evidence="1">The sequence shown here is derived from an EMBL/GenBank/DDBJ whole genome shotgun (WGS) entry which is preliminary data.</text>
</comment>
<reference evidence="1" key="1">
    <citation type="submission" date="2020-06" db="EMBL/GenBank/DDBJ databases">
        <authorList>
            <consortium name="Plant Systems Biology data submission"/>
        </authorList>
    </citation>
    <scope>NUCLEOTIDE SEQUENCE</scope>
    <source>
        <strain evidence="1">D6</strain>
    </source>
</reference>
<dbReference type="AlphaFoldDB" id="A0A9N8DUY3"/>
<dbReference type="Proteomes" id="UP001153069">
    <property type="component" value="Unassembled WGS sequence"/>
</dbReference>
<dbReference type="SUPFAM" id="SSF53448">
    <property type="entry name" value="Nucleotide-diphospho-sugar transferases"/>
    <property type="match status" value="1"/>
</dbReference>
<evidence type="ECO:0000313" key="1">
    <source>
        <dbReference type="EMBL" id="CAB9507301.1"/>
    </source>
</evidence>
<dbReference type="EMBL" id="CAICTM010000299">
    <property type="protein sequence ID" value="CAB9507301.1"/>
    <property type="molecule type" value="Genomic_DNA"/>
</dbReference>